<dbReference type="EMBL" id="SCHC01000897">
    <property type="protein sequence ID" value="TBW67533.1"/>
    <property type="molecule type" value="Genomic_DNA"/>
</dbReference>
<comment type="caution">
    <text evidence="1">The sequence shown here is derived from an EMBL/GenBank/DDBJ whole genome shotgun (WGS) entry which is preliminary data.</text>
</comment>
<proteinExistence type="predicted"/>
<protein>
    <submittedName>
        <fullName evidence="1">DUF2817 domain-containing protein</fullName>
    </submittedName>
</protein>
<dbReference type="Proteomes" id="UP000291949">
    <property type="component" value="Unassembled WGS sequence"/>
</dbReference>
<feature type="non-terminal residue" evidence="1">
    <location>
        <position position="1"/>
    </location>
</feature>
<sequence length="126" mass="14871">FSNWVGIRNKTTSYLSEINEKRVGEKKSPEEMRRSVRWVGNVIFRMAQFESYQNGQTSLDPFIKVMVYDDRFNNKTSEVITLRAERNEWQRIMMSQQRFKVLANGFVELYGYVTINVDRDVTVGIS</sequence>
<evidence type="ECO:0000313" key="1">
    <source>
        <dbReference type="EMBL" id="TBW67533.1"/>
    </source>
</evidence>
<evidence type="ECO:0000313" key="2">
    <source>
        <dbReference type="Proteomes" id="UP000291949"/>
    </source>
</evidence>
<dbReference type="AlphaFoldDB" id="A0A7Z7YS77"/>
<reference evidence="1 2" key="1">
    <citation type="journal article" date="2019" name="Sci. Transl. Med.">
        <title>Quorum sensing between bacterial species on the skin protects against epidermal injury in atopic dermatitis.</title>
        <authorList>
            <person name="Williams M.R."/>
        </authorList>
    </citation>
    <scope>NUCLEOTIDE SEQUENCE [LARGE SCALE GENOMIC DNA]</scope>
    <source>
        <strain evidence="1 2">H8</strain>
    </source>
</reference>
<organism evidence="1 2">
    <name type="scientific">Staphylococcus capitis</name>
    <dbReference type="NCBI Taxonomy" id="29388"/>
    <lineage>
        <taxon>Bacteria</taxon>
        <taxon>Bacillati</taxon>
        <taxon>Bacillota</taxon>
        <taxon>Bacilli</taxon>
        <taxon>Bacillales</taxon>
        <taxon>Staphylococcaceae</taxon>
        <taxon>Staphylococcus</taxon>
    </lineage>
</organism>
<accession>A0A7Z7YS77</accession>
<feature type="non-terminal residue" evidence="1">
    <location>
        <position position="126"/>
    </location>
</feature>
<gene>
    <name evidence="1" type="ORF">EQ811_17235</name>
</gene>
<name>A0A7Z7YS77_STACP</name>